<evidence type="ECO:0000313" key="2">
    <source>
        <dbReference type="Proteomes" id="UP000245341"/>
    </source>
</evidence>
<keyword evidence="2" id="KW-1185">Reference proteome</keyword>
<organism evidence="2 3">
    <name type="scientific">Leptonychotes weddellii</name>
    <name type="common">Weddell seal</name>
    <name type="synonym">Otaria weddellii</name>
    <dbReference type="NCBI Taxonomy" id="9713"/>
    <lineage>
        <taxon>Eukaryota</taxon>
        <taxon>Metazoa</taxon>
        <taxon>Chordata</taxon>
        <taxon>Craniata</taxon>
        <taxon>Vertebrata</taxon>
        <taxon>Euteleostomi</taxon>
        <taxon>Mammalia</taxon>
        <taxon>Eutheria</taxon>
        <taxon>Laurasiatheria</taxon>
        <taxon>Carnivora</taxon>
        <taxon>Caniformia</taxon>
        <taxon>Pinnipedia</taxon>
        <taxon>Phocidae</taxon>
        <taxon>Monachinae</taxon>
        <taxon>Lobodontini</taxon>
        <taxon>Leptonychotes</taxon>
    </lineage>
</organism>
<evidence type="ECO:0000256" key="1">
    <source>
        <dbReference type="SAM" id="MobiDB-lite"/>
    </source>
</evidence>
<name>A0A7F8RVN0_LEPWE</name>
<dbReference type="KEGG" id="lww:115944952"/>
<evidence type="ECO:0000313" key="3">
    <source>
        <dbReference type="RefSeq" id="XP_030897542.1"/>
    </source>
</evidence>
<dbReference type="GeneID" id="115944952"/>
<feature type="region of interest" description="Disordered" evidence="1">
    <location>
        <begin position="1"/>
        <end position="87"/>
    </location>
</feature>
<proteinExistence type="predicted"/>
<dbReference type="RefSeq" id="XP_030897542.1">
    <property type="nucleotide sequence ID" value="XM_031041682.1"/>
</dbReference>
<sequence length="119" mass="12700">MVHGTERAKCPPYDIGRTHAEKTAGAGAPSRLPETAPARASFHARRRDVRRLRKGPERPPGLTQQATLQPRVKMASRPAGQPGSPEGLKVGLLSVKVPAVPPIALPFQLPVLGRPSARP</sequence>
<gene>
    <name evidence="3" type="primary">LOC115944952</name>
</gene>
<protein>
    <submittedName>
        <fullName evidence="3">Uncharacterized protein LOC115944952</fullName>
    </submittedName>
</protein>
<dbReference type="Proteomes" id="UP000245341">
    <property type="component" value="Unplaced"/>
</dbReference>
<dbReference type="AlphaFoldDB" id="A0A7F8RVN0"/>
<feature type="compositionally biased region" description="Basic residues" evidence="1">
    <location>
        <begin position="42"/>
        <end position="53"/>
    </location>
</feature>
<accession>A0A7F8RVN0</accession>
<reference evidence="3" key="1">
    <citation type="submission" date="2025-08" db="UniProtKB">
        <authorList>
            <consortium name="RefSeq"/>
        </authorList>
    </citation>
    <scope>IDENTIFICATION</scope>
    <source>
        <tissue evidence="3">Liver</tissue>
    </source>
</reference>